<name>A0ABU5L7Y1_9RICK</name>
<dbReference type="EC" id="3.2.1.52" evidence="3"/>
<gene>
    <name evidence="7" type="ORF">Cyrtocomes_00614</name>
</gene>
<proteinExistence type="inferred from homology"/>
<comment type="similarity">
    <text evidence="2">Belongs to the glycosyl hydrolase 3 family.</text>
</comment>
<dbReference type="InterPro" id="IPR017853">
    <property type="entry name" value="GH"/>
</dbReference>
<dbReference type="SUPFAM" id="SSF51445">
    <property type="entry name" value="(Trans)glycosidases"/>
    <property type="match status" value="1"/>
</dbReference>
<dbReference type="InterPro" id="IPR036962">
    <property type="entry name" value="Glyco_hydro_3_N_sf"/>
</dbReference>
<evidence type="ECO:0000313" key="8">
    <source>
        <dbReference type="Proteomes" id="UP001293791"/>
    </source>
</evidence>
<comment type="catalytic activity">
    <reaction evidence="1">
        <text>Hydrolysis of terminal non-reducing N-acetyl-D-hexosamine residues in N-acetyl-beta-D-hexosaminides.</text>
        <dbReference type="EC" id="3.2.1.52"/>
    </reaction>
</comment>
<accession>A0ABU5L7Y1</accession>
<evidence type="ECO:0000256" key="2">
    <source>
        <dbReference type="ARBA" id="ARBA00005336"/>
    </source>
</evidence>
<dbReference type="PANTHER" id="PTHR30480">
    <property type="entry name" value="BETA-HEXOSAMINIDASE-RELATED"/>
    <property type="match status" value="1"/>
</dbReference>
<dbReference type="NCBIfam" id="NF003740">
    <property type="entry name" value="PRK05337.1"/>
    <property type="match status" value="1"/>
</dbReference>
<evidence type="ECO:0000256" key="1">
    <source>
        <dbReference type="ARBA" id="ARBA00001231"/>
    </source>
</evidence>
<dbReference type="InterPro" id="IPR001764">
    <property type="entry name" value="Glyco_hydro_3_N"/>
</dbReference>
<dbReference type="Pfam" id="PF00933">
    <property type="entry name" value="Glyco_hydro_3"/>
    <property type="match status" value="1"/>
</dbReference>
<sequence length="313" mass="34628">MVNWQKHKRVIFGISGRSLSKQEHRFFAEHRPAGFIIFSRNIENLEQLTSLIQSLKTVVECEDILILIDQEGGRVARLAPPLFSVHPPAIAFGILAKSNLEQAINATFLNYKTIGEGLKELGFNVNCAPVADLCRPETSWVDDRSFGDNPETVITLCRAAGAGLKAAGIHPVIKHIPGHGLTTLDSHEVLPFTNASLAVLERNDFKIFKKLAYDFQFAMTAHIVYTQLDKHLPATQSPIVAQYIRKQIGFNGIIISDDLSMNALSGNYTIRTQKTLNVCDLVLHCNGKMEEMVEVASTAGYITQEISDKLTAI</sequence>
<organism evidence="7 8">
    <name type="scientific">Candidatus Cyrtobacter comes</name>
    <dbReference type="NCBI Taxonomy" id="675776"/>
    <lineage>
        <taxon>Bacteria</taxon>
        <taxon>Pseudomonadati</taxon>
        <taxon>Pseudomonadota</taxon>
        <taxon>Alphaproteobacteria</taxon>
        <taxon>Rickettsiales</taxon>
        <taxon>Candidatus Midichloriaceae</taxon>
        <taxon>Candidatus Cyrtobacter</taxon>
    </lineage>
</organism>
<evidence type="ECO:0000256" key="4">
    <source>
        <dbReference type="ARBA" id="ARBA00022801"/>
    </source>
</evidence>
<dbReference type="EMBL" id="JARGYT010000029">
    <property type="protein sequence ID" value="MDZ5762239.1"/>
    <property type="molecule type" value="Genomic_DNA"/>
</dbReference>
<evidence type="ECO:0000259" key="6">
    <source>
        <dbReference type="Pfam" id="PF00933"/>
    </source>
</evidence>
<dbReference type="RefSeq" id="WP_322497717.1">
    <property type="nucleotide sequence ID" value="NZ_JARGYT010000029.1"/>
</dbReference>
<dbReference type="Proteomes" id="UP001293791">
    <property type="component" value="Unassembled WGS sequence"/>
</dbReference>
<dbReference type="Gene3D" id="3.20.20.300">
    <property type="entry name" value="Glycoside hydrolase, family 3, N-terminal domain"/>
    <property type="match status" value="1"/>
</dbReference>
<dbReference type="PANTHER" id="PTHR30480:SF13">
    <property type="entry name" value="BETA-HEXOSAMINIDASE"/>
    <property type="match status" value="1"/>
</dbReference>
<keyword evidence="8" id="KW-1185">Reference proteome</keyword>
<comment type="caution">
    <text evidence="7">The sequence shown here is derived from an EMBL/GenBank/DDBJ whole genome shotgun (WGS) entry which is preliminary data.</text>
</comment>
<dbReference type="InterPro" id="IPR050226">
    <property type="entry name" value="NagZ_Beta-hexosaminidase"/>
</dbReference>
<keyword evidence="5" id="KW-0326">Glycosidase</keyword>
<reference evidence="7 8" key="1">
    <citation type="submission" date="2023-02" db="EMBL/GenBank/DDBJ databases">
        <title>Host association and intracellularity evolved multiple times independently in the Rickettsiales.</title>
        <authorList>
            <person name="Castelli M."/>
            <person name="Nardi T."/>
            <person name="Gammuto L."/>
            <person name="Bellinzona G."/>
            <person name="Sabaneyeva E."/>
            <person name="Potekhin A."/>
            <person name="Serra V."/>
            <person name="Petroni G."/>
            <person name="Sassera D."/>
        </authorList>
    </citation>
    <scope>NUCLEOTIDE SEQUENCE [LARGE SCALE GENOMIC DNA]</scope>
    <source>
        <strain evidence="7 8">BOD18</strain>
    </source>
</reference>
<feature type="domain" description="Glycoside hydrolase family 3 N-terminal" evidence="6">
    <location>
        <begin position="21"/>
        <end position="309"/>
    </location>
</feature>
<evidence type="ECO:0000256" key="5">
    <source>
        <dbReference type="ARBA" id="ARBA00023295"/>
    </source>
</evidence>
<evidence type="ECO:0000313" key="7">
    <source>
        <dbReference type="EMBL" id="MDZ5762239.1"/>
    </source>
</evidence>
<protein>
    <recommendedName>
        <fullName evidence="3">beta-N-acetylhexosaminidase</fullName>
        <ecNumber evidence="3">3.2.1.52</ecNumber>
    </recommendedName>
</protein>
<keyword evidence="4" id="KW-0378">Hydrolase</keyword>
<evidence type="ECO:0000256" key="3">
    <source>
        <dbReference type="ARBA" id="ARBA00012663"/>
    </source>
</evidence>